<dbReference type="InterPro" id="IPR023333">
    <property type="entry name" value="Proteasome_suB-type"/>
</dbReference>
<evidence type="ECO:0000313" key="3">
    <source>
        <dbReference type="Proteomes" id="UP000015106"/>
    </source>
</evidence>
<proteinExistence type="predicted"/>
<dbReference type="GO" id="GO:0051603">
    <property type="term" value="P:proteolysis involved in protein catabolic process"/>
    <property type="evidence" value="ECO:0007669"/>
    <property type="project" value="InterPro"/>
</dbReference>
<dbReference type="Pfam" id="PF00227">
    <property type="entry name" value="Proteasome"/>
    <property type="match status" value="1"/>
</dbReference>
<accession>A0A8R7Q1V5</accession>
<dbReference type="GO" id="GO:0005737">
    <property type="term" value="C:cytoplasm"/>
    <property type="evidence" value="ECO:0007669"/>
    <property type="project" value="TreeGrafter"/>
</dbReference>
<name>A0A8R7Q1V5_TRIUA</name>
<reference evidence="2" key="2">
    <citation type="submission" date="2018-03" db="EMBL/GenBank/DDBJ databases">
        <title>The Triticum urartu genome reveals the dynamic nature of wheat genome evolution.</title>
        <authorList>
            <person name="Ling H."/>
            <person name="Ma B."/>
            <person name="Shi X."/>
            <person name="Liu H."/>
            <person name="Dong L."/>
            <person name="Sun H."/>
            <person name="Cao Y."/>
            <person name="Gao Q."/>
            <person name="Zheng S."/>
            <person name="Li Y."/>
            <person name="Yu Y."/>
            <person name="Du H."/>
            <person name="Qi M."/>
            <person name="Li Y."/>
            <person name="Yu H."/>
            <person name="Cui Y."/>
            <person name="Wang N."/>
            <person name="Chen C."/>
            <person name="Wu H."/>
            <person name="Zhao Y."/>
            <person name="Zhang J."/>
            <person name="Li Y."/>
            <person name="Zhou W."/>
            <person name="Zhang B."/>
            <person name="Hu W."/>
            <person name="Eijk M."/>
            <person name="Tang J."/>
            <person name="Witsenboer H."/>
            <person name="Zhao S."/>
            <person name="Li Z."/>
            <person name="Zhang A."/>
            <person name="Wang D."/>
            <person name="Liang C."/>
        </authorList>
    </citation>
    <scope>NUCLEOTIDE SEQUENCE [LARGE SCALE GENOMIC DNA]</scope>
    <source>
        <strain evidence="2">cv. G1812</strain>
    </source>
</reference>
<reference evidence="2" key="3">
    <citation type="submission" date="2022-06" db="UniProtKB">
        <authorList>
            <consortium name="EnsemblPlants"/>
        </authorList>
    </citation>
    <scope>IDENTIFICATION</scope>
</reference>
<evidence type="ECO:0008006" key="4">
    <source>
        <dbReference type="Google" id="ProtNLM"/>
    </source>
</evidence>
<dbReference type="Gramene" id="TuG1812G0400001533.01.T01">
    <property type="protein sequence ID" value="TuG1812G0400001533.01.T01"/>
    <property type="gene ID" value="TuG1812G0400001533.01"/>
</dbReference>
<organism evidence="2 3">
    <name type="scientific">Triticum urartu</name>
    <name type="common">Red wild einkorn</name>
    <name type="synonym">Crithodium urartu</name>
    <dbReference type="NCBI Taxonomy" id="4572"/>
    <lineage>
        <taxon>Eukaryota</taxon>
        <taxon>Viridiplantae</taxon>
        <taxon>Streptophyta</taxon>
        <taxon>Embryophyta</taxon>
        <taxon>Tracheophyta</taxon>
        <taxon>Spermatophyta</taxon>
        <taxon>Magnoliopsida</taxon>
        <taxon>Liliopsida</taxon>
        <taxon>Poales</taxon>
        <taxon>Poaceae</taxon>
        <taxon>BOP clade</taxon>
        <taxon>Pooideae</taxon>
        <taxon>Triticodae</taxon>
        <taxon>Triticeae</taxon>
        <taxon>Triticinae</taxon>
        <taxon>Triticum</taxon>
    </lineage>
</organism>
<keyword evidence="3" id="KW-1185">Reference proteome</keyword>
<dbReference type="PANTHER" id="PTHR32194">
    <property type="entry name" value="METALLOPROTEASE TLDD"/>
    <property type="match status" value="1"/>
</dbReference>
<dbReference type="EnsemblPlants" id="TuG1812G0400001533.01.T01">
    <property type="protein sequence ID" value="TuG1812G0400001533.01.T01"/>
    <property type="gene ID" value="TuG1812G0400001533.01"/>
</dbReference>
<dbReference type="Proteomes" id="UP000015106">
    <property type="component" value="Chromosome 4"/>
</dbReference>
<evidence type="ECO:0000256" key="1">
    <source>
        <dbReference type="ARBA" id="ARBA00026071"/>
    </source>
</evidence>
<dbReference type="SUPFAM" id="SSF56235">
    <property type="entry name" value="N-terminal nucleophile aminohydrolases (Ntn hydrolases)"/>
    <property type="match status" value="1"/>
</dbReference>
<dbReference type="PANTHER" id="PTHR32194:SF10">
    <property type="entry name" value="PROTEASOME SUBUNIT BETA TYPE-3"/>
    <property type="match status" value="1"/>
</dbReference>
<dbReference type="InterPro" id="IPR001353">
    <property type="entry name" value="Proteasome_sua/b"/>
</dbReference>
<sequence length="100" mass="11634">MVGKNCFAIAMDRFLGMQLQTITNDFQRVSKIHGKLYISLFGLATDAQALYQRLMFKHKLYQLLEERDRKPETLASLVSALLHEKRFGPLLLPTNYCWAR</sequence>
<protein>
    <recommendedName>
        <fullName evidence="4">Proteasome subunit beta type-3</fullName>
    </recommendedName>
</protein>
<dbReference type="AlphaFoldDB" id="A0A8R7Q1V5"/>
<reference evidence="3" key="1">
    <citation type="journal article" date="2013" name="Nature">
        <title>Draft genome of the wheat A-genome progenitor Triticum urartu.</title>
        <authorList>
            <person name="Ling H.Q."/>
            <person name="Zhao S."/>
            <person name="Liu D."/>
            <person name="Wang J."/>
            <person name="Sun H."/>
            <person name="Zhang C."/>
            <person name="Fan H."/>
            <person name="Li D."/>
            <person name="Dong L."/>
            <person name="Tao Y."/>
            <person name="Gao C."/>
            <person name="Wu H."/>
            <person name="Li Y."/>
            <person name="Cui Y."/>
            <person name="Guo X."/>
            <person name="Zheng S."/>
            <person name="Wang B."/>
            <person name="Yu K."/>
            <person name="Liang Q."/>
            <person name="Yang W."/>
            <person name="Lou X."/>
            <person name="Chen J."/>
            <person name="Feng M."/>
            <person name="Jian J."/>
            <person name="Zhang X."/>
            <person name="Luo G."/>
            <person name="Jiang Y."/>
            <person name="Liu J."/>
            <person name="Wang Z."/>
            <person name="Sha Y."/>
            <person name="Zhang B."/>
            <person name="Wu H."/>
            <person name="Tang D."/>
            <person name="Shen Q."/>
            <person name="Xue P."/>
            <person name="Zou S."/>
            <person name="Wang X."/>
            <person name="Liu X."/>
            <person name="Wang F."/>
            <person name="Yang Y."/>
            <person name="An X."/>
            <person name="Dong Z."/>
            <person name="Zhang K."/>
            <person name="Zhang X."/>
            <person name="Luo M.C."/>
            <person name="Dvorak J."/>
            <person name="Tong Y."/>
            <person name="Wang J."/>
            <person name="Yang H."/>
            <person name="Li Z."/>
            <person name="Wang D."/>
            <person name="Zhang A."/>
            <person name="Wang J."/>
        </authorList>
    </citation>
    <scope>NUCLEOTIDE SEQUENCE</scope>
    <source>
        <strain evidence="3">cv. G1812</strain>
    </source>
</reference>
<dbReference type="Gene3D" id="3.60.20.10">
    <property type="entry name" value="Glutamine Phosphoribosylpyrophosphate, subunit 1, domain 1"/>
    <property type="match status" value="1"/>
</dbReference>
<dbReference type="GO" id="GO:0005839">
    <property type="term" value="C:proteasome core complex"/>
    <property type="evidence" value="ECO:0007669"/>
    <property type="project" value="InterPro"/>
</dbReference>
<comment type="subunit">
    <text evidence="1">The 26S proteasome consists of a 20S proteasome core and two 19S regulatory subunits. The 20S proteasome core is composed of 28 subunits that are arranged in four stacked rings, resulting in a barrel-shaped structure. The two end rings are each formed by seven alpha subunits, and the two central rings are each formed by seven beta subunits. The catalytic chamber with the active sites is on the inside of the barrel.</text>
</comment>
<evidence type="ECO:0000313" key="2">
    <source>
        <dbReference type="EnsemblPlants" id="TuG1812G0400001533.01.T01"/>
    </source>
</evidence>
<dbReference type="InterPro" id="IPR029055">
    <property type="entry name" value="Ntn_hydrolases_N"/>
</dbReference>